<gene>
    <name evidence="1" type="ORF">WMO40_21235</name>
</gene>
<accession>A0ACC6SGL8</accession>
<organism evidence="1 2">
    <name type="scientific">Robertmurraya yapensis</name>
    <name type="common">ex Hitch et al 2024</name>
    <dbReference type="NCBI Taxonomy" id="3133160"/>
    <lineage>
        <taxon>Bacteria</taxon>
        <taxon>Bacillati</taxon>
        <taxon>Bacillota</taxon>
        <taxon>Bacilli</taxon>
        <taxon>Bacillales</taxon>
        <taxon>Bacillaceae</taxon>
        <taxon>Robertmurraya</taxon>
    </lineage>
</organism>
<dbReference type="EMBL" id="JBBMEW010000029">
    <property type="protein sequence ID" value="MEQ2529202.1"/>
    <property type="molecule type" value="Genomic_DNA"/>
</dbReference>
<name>A0ACC6SGL8_9BACI</name>
<keyword evidence="2" id="KW-1185">Reference proteome</keyword>
<dbReference type="Proteomes" id="UP001439875">
    <property type="component" value="Unassembled WGS sequence"/>
</dbReference>
<evidence type="ECO:0000313" key="2">
    <source>
        <dbReference type="Proteomes" id="UP001439875"/>
    </source>
</evidence>
<evidence type="ECO:0000313" key="1">
    <source>
        <dbReference type="EMBL" id="MEQ2529202.1"/>
    </source>
</evidence>
<sequence>MSVFEALTIAIGFSTLIVSVLALAYTFSKKK</sequence>
<reference evidence="1" key="1">
    <citation type="submission" date="2024-03" db="EMBL/GenBank/DDBJ databases">
        <title>Human intestinal bacterial collection.</title>
        <authorList>
            <person name="Pauvert C."/>
            <person name="Hitch T.C.A."/>
            <person name="Clavel T."/>
        </authorList>
    </citation>
    <scope>NUCLEOTIDE SEQUENCE</scope>
    <source>
        <strain evidence="1">CLA-AA-H227</strain>
    </source>
</reference>
<proteinExistence type="predicted"/>
<protein>
    <submittedName>
        <fullName evidence="1">Holin-like toxin</fullName>
    </submittedName>
</protein>
<comment type="caution">
    <text evidence="1">The sequence shown here is derived from an EMBL/GenBank/DDBJ whole genome shotgun (WGS) entry which is preliminary data.</text>
</comment>